<dbReference type="Gene3D" id="3.40.50.2300">
    <property type="match status" value="1"/>
</dbReference>
<keyword evidence="6" id="KW-1185">Reference proteome</keyword>
<feature type="domain" description="PAC" evidence="4">
    <location>
        <begin position="220"/>
        <end position="271"/>
    </location>
</feature>
<dbReference type="SUPFAM" id="SSF52172">
    <property type="entry name" value="CheY-like"/>
    <property type="match status" value="1"/>
</dbReference>
<dbReference type="InterPro" id="IPR001789">
    <property type="entry name" value="Sig_transdc_resp-reg_receiver"/>
</dbReference>
<dbReference type="SMART" id="SM00448">
    <property type="entry name" value="REC"/>
    <property type="match status" value="1"/>
</dbReference>
<dbReference type="PROSITE" id="PS50110">
    <property type="entry name" value="RESPONSE_REGULATORY"/>
    <property type="match status" value="1"/>
</dbReference>
<dbReference type="SUPFAM" id="SSF55785">
    <property type="entry name" value="PYP-like sensor domain (PAS domain)"/>
    <property type="match status" value="1"/>
</dbReference>
<evidence type="ECO:0000256" key="2">
    <source>
        <dbReference type="PROSITE-ProRule" id="PRU00169"/>
    </source>
</evidence>
<keyword evidence="1 2" id="KW-0597">Phosphoprotein</keyword>
<dbReference type="OrthoDB" id="9800897at2"/>
<protein>
    <submittedName>
        <fullName evidence="5">PAS domain S-box-containing protein</fullName>
    </submittedName>
</protein>
<dbReference type="PROSITE" id="PS50113">
    <property type="entry name" value="PAC"/>
    <property type="match status" value="1"/>
</dbReference>
<dbReference type="PANTHER" id="PTHR44591">
    <property type="entry name" value="STRESS RESPONSE REGULATOR PROTEIN 1"/>
    <property type="match status" value="1"/>
</dbReference>
<dbReference type="AlphaFoldDB" id="A0A4R7P0K3"/>
<comment type="caution">
    <text evidence="5">The sequence shown here is derived from an EMBL/GenBank/DDBJ whole genome shotgun (WGS) entry which is preliminary data.</text>
</comment>
<reference evidence="5 6" key="1">
    <citation type="submission" date="2019-03" db="EMBL/GenBank/DDBJ databases">
        <title>Genomic Encyclopedia of Type Strains, Phase IV (KMG-IV): sequencing the most valuable type-strain genomes for metagenomic binning, comparative biology and taxonomic classification.</title>
        <authorList>
            <person name="Goeker M."/>
        </authorList>
    </citation>
    <scope>NUCLEOTIDE SEQUENCE [LARGE SCALE GENOMIC DNA]</scope>
    <source>
        <strain evidence="5 6">DSM 26377</strain>
    </source>
</reference>
<dbReference type="Proteomes" id="UP000295341">
    <property type="component" value="Unassembled WGS sequence"/>
</dbReference>
<dbReference type="InterPro" id="IPR050595">
    <property type="entry name" value="Bact_response_regulator"/>
</dbReference>
<dbReference type="Gene3D" id="3.30.450.20">
    <property type="entry name" value="PAS domain"/>
    <property type="match status" value="1"/>
</dbReference>
<dbReference type="Pfam" id="PF00072">
    <property type="entry name" value="Response_reg"/>
    <property type="match status" value="1"/>
</dbReference>
<dbReference type="PANTHER" id="PTHR44591:SF3">
    <property type="entry name" value="RESPONSE REGULATORY DOMAIN-CONTAINING PROTEIN"/>
    <property type="match status" value="1"/>
</dbReference>
<dbReference type="RefSeq" id="WP_133882963.1">
    <property type="nucleotide sequence ID" value="NZ_MWIN01000009.1"/>
</dbReference>
<evidence type="ECO:0000259" key="4">
    <source>
        <dbReference type="PROSITE" id="PS50113"/>
    </source>
</evidence>
<evidence type="ECO:0000313" key="5">
    <source>
        <dbReference type="EMBL" id="TDU26802.1"/>
    </source>
</evidence>
<dbReference type="NCBIfam" id="TIGR00229">
    <property type="entry name" value="sensory_box"/>
    <property type="match status" value="1"/>
</dbReference>
<dbReference type="InterPro" id="IPR000700">
    <property type="entry name" value="PAS-assoc_C"/>
</dbReference>
<dbReference type="CDD" id="cd00130">
    <property type="entry name" value="PAS"/>
    <property type="match status" value="1"/>
</dbReference>
<evidence type="ECO:0000256" key="1">
    <source>
        <dbReference type="ARBA" id="ARBA00022553"/>
    </source>
</evidence>
<dbReference type="InterPro" id="IPR011006">
    <property type="entry name" value="CheY-like_superfamily"/>
</dbReference>
<dbReference type="Pfam" id="PF13188">
    <property type="entry name" value="PAS_8"/>
    <property type="match status" value="1"/>
</dbReference>
<dbReference type="EMBL" id="SOBT01000010">
    <property type="protein sequence ID" value="TDU26802.1"/>
    <property type="molecule type" value="Genomic_DNA"/>
</dbReference>
<gene>
    <name evidence="5" type="ORF">DFR24_3833</name>
</gene>
<sequence length="271" mass="30494">MILAADILQARILIVDDKIANVRLLEQMLAGAGYSSVSSTMDPTRVAALHREYRYDLILLDLQMPGMDGFEVLDSLRALEAGSYLPVLAITAQPGHELRALQAGARDFVSKPFEMLQIKTRIHNLLEVRLLYRALADHNLRLEQTVLARTAELRASEERFQRLTELSSDWYWEQDANGAFTQVSGPALEMLGVRAENDIGWNESERSVLNGHIAARRPFLDFVYSRVDPDGATQYFQVSGEPMFDPLGRYCGYRGVGMDVTARMRVTATRN</sequence>
<proteinExistence type="predicted"/>
<dbReference type="GO" id="GO:0000160">
    <property type="term" value="P:phosphorelay signal transduction system"/>
    <property type="evidence" value="ECO:0007669"/>
    <property type="project" value="InterPro"/>
</dbReference>
<evidence type="ECO:0000313" key="6">
    <source>
        <dbReference type="Proteomes" id="UP000295341"/>
    </source>
</evidence>
<name>A0A4R7P0K3_9GAMM</name>
<feature type="modified residue" description="4-aspartylphosphate" evidence="2">
    <location>
        <position position="61"/>
    </location>
</feature>
<organism evidence="5 6">
    <name type="scientific">Panacagrimonas perspica</name>
    <dbReference type="NCBI Taxonomy" id="381431"/>
    <lineage>
        <taxon>Bacteria</taxon>
        <taxon>Pseudomonadati</taxon>
        <taxon>Pseudomonadota</taxon>
        <taxon>Gammaproteobacteria</taxon>
        <taxon>Nevskiales</taxon>
        <taxon>Nevskiaceae</taxon>
        <taxon>Panacagrimonas</taxon>
    </lineage>
</organism>
<dbReference type="CDD" id="cd17551">
    <property type="entry name" value="REC_RpfG-like"/>
    <property type="match status" value="1"/>
</dbReference>
<feature type="domain" description="Response regulatory" evidence="3">
    <location>
        <begin position="11"/>
        <end position="126"/>
    </location>
</feature>
<evidence type="ECO:0000259" key="3">
    <source>
        <dbReference type="PROSITE" id="PS50110"/>
    </source>
</evidence>
<accession>A0A4R7P0K3</accession>
<dbReference type="InterPro" id="IPR035965">
    <property type="entry name" value="PAS-like_dom_sf"/>
</dbReference>
<dbReference type="InterPro" id="IPR000014">
    <property type="entry name" value="PAS"/>
</dbReference>